<organism evidence="7">
    <name type="scientific">marine sediment metagenome</name>
    <dbReference type="NCBI Taxonomy" id="412755"/>
    <lineage>
        <taxon>unclassified sequences</taxon>
        <taxon>metagenomes</taxon>
        <taxon>ecological metagenomes</taxon>
    </lineage>
</organism>
<sequence>MTVKISNKIVGYRVKKANTDAPNEQQPAATPETALVKMNESIERPDFLVGTTYKIKPPVAEHAMYITINDILLNEDTGHESRQPYEVFINSKSMEHFQWVIALTRVISAVFRKGGDLTFLVEELRSVYDPNGGYFKKGGVFMPSLVAEIGAVIEKHLKAVGLMESEEMSETTKRILAEKRAEFEANSTTATNDEKASGFPPNSTMCGKCSTKAVIVMDGCATCLSCGDSKCG</sequence>
<dbReference type="EMBL" id="LAZR01000983">
    <property type="protein sequence ID" value="KKN53192.1"/>
    <property type="molecule type" value="Genomic_DNA"/>
</dbReference>
<dbReference type="AlphaFoldDB" id="A0A0F9RTF8"/>
<evidence type="ECO:0000256" key="1">
    <source>
        <dbReference type="ARBA" id="ARBA00007405"/>
    </source>
</evidence>
<name>A0A0F9RTF8_9ZZZZ</name>
<comment type="similarity">
    <text evidence="1">Belongs to the ribonucleoside diphosphate reductase class-2 family.</text>
</comment>
<evidence type="ECO:0000256" key="4">
    <source>
        <dbReference type="ARBA" id="ARBA00022741"/>
    </source>
</evidence>
<proteinExistence type="inferred from homology"/>
<dbReference type="GO" id="GO:0071897">
    <property type="term" value="P:DNA biosynthetic process"/>
    <property type="evidence" value="ECO:0007669"/>
    <property type="project" value="UniProtKB-KW"/>
</dbReference>
<evidence type="ECO:0000256" key="2">
    <source>
        <dbReference type="ARBA" id="ARBA00012274"/>
    </source>
</evidence>
<dbReference type="EC" id="1.17.4.1" evidence="2"/>
<gene>
    <name evidence="7" type="ORF">LCGC14_0604720</name>
</gene>
<accession>A0A0F9RTF8</accession>
<dbReference type="GO" id="GO:0000166">
    <property type="term" value="F:nucleotide binding"/>
    <property type="evidence" value="ECO:0007669"/>
    <property type="project" value="UniProtKB-KW"/>
</dbReference>
<protein>
    <recommendedName>
        <fullName evidence="2">ribonucleoside-diphosphate reductase</fullName>
        <ecNumber evidence="2">1.17.4.1</ecNumber>
    </recommendedName>
</protein>
<reference evidence="7" key="1">
    <citation type="journal article" date="2015" name="Nature">
        <title>Complex archaea that bridge the gap between prokaryotes and eukaryotes.</title>
        <authorList>
            <person name="Spang A."/>
            <person name="Saw J.H."/>
            <person name="Jorgensen S.L."/>
            <person name="Zaremba-Niedzwiedzka K."/>
            <person name="Martijn J."/>
            <person name="Lind A.E."/>
            <person name="van Eijk R."/>
            <person name="Schleper C."/>
            <person name="Guy L."/>
            <person name="Ettema T.J."/>
        </authorList>
    </citation>
    <scope>NUCLEOTIDE SEQUENCE</scope>
</reference>
<evidence type="ECO:0000256" key="5">
    <source>
        <dbReference type="ARBA" id="ARBA00047754"/>
    </source>
</evidence>
<dbReference type="GO" id="GO:0004748">
    <property type="term" value="F:ribonucleoside-diphosphate reductase activity, thioredoxin disulfide as acceptor"/>
    <property type="evidence" value="ECO:0007669"/>
    <property type="project" value="UniProtKB-EC"/>
</dbReference>
<evidence type="ECO:0000259" key="6">
    <source>
        <dbReference type="Pfam" id="PF12637"/>
    </source>
</evidence>
<dbReference type="Pfam" id="PF12637">
    <property type="entry name" value="TSCPD"/>
    <property type="match status" value="1"/>
</dbReference>
<keyword evidence="4" id="KW-0547">Nucleotide-binding</keyword>
<evidence type="ECO:0000256" key="3">
    <source>
        <dbReference type="ARBA" id="ARBA00022634"/>
    </source>
</evidence>
<feature type="domain" description="TSCPD" evidence="6">
    <location>
        <begin position="56"/>
        <end position="157"/>
    </location>
</feature>
<keyword evidence="3" id="KW-0237">DNA synthesis</keyword>
<comment type="catalytic activity">
    <reaction evidence="5">
        <text>a 2'-deoxyribonucleoside 5'-diphosphate + [thioredoxin]-disulfide + H2O = a ribonucleoside 5'-diphosphate + [thioredoxin]-dithiol</text>
        <dbReference type="Rhea" id="RHEA:23252"/>
        <dbReference type="Rhea" id="RHEA-COMP:10698"/>
        <dbReference type="Rhea" id="RHEA-COMP:10700"/>
        <dbReference type="ChEBI" id="CHEBI:15377"/>
        <dbReference type="ChEBI" id="CHEBI:29950"/>
        <dbReference type="ChEBI" id="CHEBI:50058"/>
        <dbReference type="ChEBI" id="CHEBI:57930"/>
        <dbReference type="ChEBI" id="CHEBI:73316"/>
        <dbReference type="EC" id="1.17.4.1"/>
    </reaction>
</comment>
<evidence type="ECO:0000313" key="7">
    <source>
        <dbReference type="EMBL" id="KKN53192.1"/>
    </source>
</evidence>
<dbReference type="InterPro" id="IPR024434">
    <property type="entry name" value="TSCPD_dom"/>
</dbReference>
<comment type="caution">
    <text evidence="7">The sequence shown here is derived from an EMBL/GenBank/DDBJ whole genome shotgun (WGS) entry which is preliminary data.</text>
</comment>